<keyword evidence="6" id="KW-1185">Reference proteome</keyword>
<dbReference type="Pfam" id="PF01547">
    <property type="entry name" value="SBP_bac_1"/>
    <property type="match status" value="1"/>
</dbReference>
<proteinExistence type="inferred from homology"/>
<evidence type="ECO:0000256" key="3">
    <source>
        <dbReference type="ARBA" id="ARBA00022764"/>
    </source>
</evidence>
<evidence type="ECO:0000256" key="2">
    <source>
        <dbReference type="ARBA" id="ARBA00008520"/>
    </source>
</evidence>
<dbReference type="InterPro" id="IPR050490">
    <property type="entry name" value="Bact_solute-bd_prot1"/>
</dbReference>
<dbReference type="RefSeq" id="WP_183852360.1">
    <property type="nucleotide sequence ID" value="NZ_JACHOO010000001.1"/>
</dbReference>
<comment type="caution">
    <text evidence="5">The sequence shown here is derived from an EMBL/GenBank/DDBJ whole genome shotgun (WGS) entry which is preliminary data.</text>
</comment>
<evidence type="ECO:0000313" key="5">
    <source>
        <dbReference type="EMBL" id="MBB5751572.1"/>
    </source>
</evidence>
<protein>
    <submittedName>
        <fullName evidence="5">Sorbitol/mannitol transport system substrate-binding protein</fullName>
    </submittedName>
</protein>
<dbReference type="EMBL" id="JACHOO010000001">
    <property type="protein sequence ID" value="MBB5751572.1"/>
    <property type="molecule type" value="Genomic_DNA"/>
</dbReference>
<evidence type="ECO:0000256" key="1">
    <source>
        <dbReference type="ARBA" id="ARBA00004418"/>
    </source>
</evidence>
<comment type="similarity">
    <text evidence="2">Belongs to the bacterial solute-binding protein 1 family.</text>
</comment>
<dbReference type="GO" id="GO:0042597">
    <property type="term" value="C:periplasmic space"/>
    <property type="evidence" value="ECO:0007669"/>
    <property type="project" value="UniProtKB-SubCell"/>
</dbReference>
<dbReference type="Gene3D" id="3.40.190.10">
    <property type="entry name" value="Periplasmic binding protein-like II"/>
    <property type="match status" value="2"/>
</dbReference>
<dbReference type="CDD" id="cd13585">
    <property type="entry name" value="PBP2_TMBP_like"/>
    <property type="match status" value="1"/>
</dbReference>
<organism evidence="5 6">
    <name type="scientific">Prosthecomicrobium pneumaticum</name>
    <dbReference type="NCBI Taxonomy" id="81895"/>
    <lineage>
        <taxon>Bacteria</taxon>
        <taxon>Pseudomonadati</taxon>
        <taxon>Pseudomonadota</taxon>
        <taxon>Alphaproteobacteria</taxon>
        <taxon>Hyphomicrobiales</taxon>
        <taxon>Kaistiaceae</taxon>
        <taxon>Prosthecomicrobium</taxon>
    </lineage>
</organism>
<keyword evidence="4" id="KW-0732">Signal</keyword>
<dbReference type="Proteomes" id="UP000523821">
    <property type="component" value="Unassembled WGS sequence"/>
</dbReference>
<gene>
    <name evidence="5" type="ORF">GGQ63_000615</name>
</gene>
<accession>A0A7W9FJC4</accession>
<dbReference type="PANTHER" id="PTHR43649:SF12">
    <property type="entry name" value="DIACETYLCHITOBIOSE BINDING PROTEIN DASA"/>
    <property type="match status" value="1"/>
</dbReference>
<comment type="subcellular location">
    <subcellularLocation>
        <location evidence="1">Periplasm</location>
    </subcellularLocation>
</comment>
<feature type="signal peptide" evidence="4">
    <location>
        <begin position="1"/>
        <end position="24"/>
    </location>
</feature>
<dbReference type="PANTHER" id="PTHR43649">
    <property type="entry name" value="ARABINOSE-BINDING PROTEIN-RELATED"/>
    <property type="match status" value="1"/>
</dbReference>
<sequence>MKRTLGAVFAAGLAAALMSSAAVAQTTVTIATVNNSDMVVMQELSKKFEEANPDIKLNWTILEENTLRQRLTTDIATGGGQFDILTIGLFEAPMWGERGWLVPFDTVPADYDLNDVFKSVRDGLSHDGKLYALPFYAESQMTFYRSDLFEAAGVTMPEQPTWADIDQLAAKVHDPDKGVYGMCLRGKPGWGENMGQITPVANSFGARWFDMNWEPQLETPEWKEALTTYVDLLKKYGPPGAASNGYNENLALFADGKCAMWIDATVSAGFLSDPKQSKVVGKVGYALPPYGKFNKGNHYLWSWALAVPVSSKSQEAAQKFIYWATSKDYIKLVAERSGWATVPPGTRTSTYENAEYLSAAPFAKLTLQTIETANPTDATQEKVPYVGISYVGIPEFQSIGTTVGQEFAAVIAGSKTVDEALAAAQASTKRAMQQAGYLN</sequence>
<keyword evidence="3" id="KW-0574">Periplasm</keyword>
<name>A0A7W9FJC4_9HYPH</name>
<dbReference type="AlphaFoldDB" id="A0A7W9FJC4"/>
<evidence type="ECO:0000313" key="6">
    <source>
        <dbReference type="Proteomes" id="UP000523821"/>
    </source>
</evidence>
<feature type="chain" id="PRO_5030904888" evidence="4">
    <location>
        <begin position="25"/>
        <end position="439"/>
    </location>
</feature>
<dbReference type="SUPFAM" id="SSF53850">
    <property type="entry name" value="Periplasmic binding protein-like II"/>
    <property type="match status" value="1"/>
</dbReference>
<dbReference type="InterPro" id="IPR006059">
    <property type="entry name" value="SBP"/>
</dbReference>
<reference evidence="5 6" key="1">
    <citation type="submission" date="2020-08" db="EMBL/GenBank/DDBJ databases">
        <title>Genomic Encyclopedia of Type Strains, Phase IV (KMG-IV): sequencing the most valuable type-strain genomes for metagenomic binning, comparative biology and taxonomic classification.</title>
        <authorList>
            <person name="Goeker M."/>
        </authorList>
    </citation>
    <scope>NUCLEOTIDE SEQUENCE [LARGE SCALE GENOMIC DNA]</scope>
    <source>
        <strain evidence="5 6">DSM 16268</strain>
    </source>
</reference>
<evidence type="ECO:0000256" key="4">
    <source>
        <dbReference type="SAM" id="SignalP"/>
    </source>
</evidence>